<sequence length="119" mass="13343">MWKTRAPDVGGHQVGAVGGLQYNLQQVTRGQSQDGPTVRLQVPYGRKFMVDMRYGIQVGGIHQVMVLADAVAMFIDRTDLRSQAEAHIDVSRFDTGNAWIGWWILQRKKAVAIGLQLFF</sequence>
<proteinExistence type="predicted"/>
<evidence type="ECO:0000313" key="2">
    <source>
        <dbReference type="Proteomes" id="UP001207918"/>
    </source>
</evidence>
<dbReference type="Proteomes" id="UP001207918">
    <property type="component" value="Unassembled WGS sequence"/>
</dbReference>
<comment type="caution">
    <text evidence="1">The sequence shown here is derived from an EMBL/GenBank/DDBJ whole genome shotgun (WGS) entry which is preliminary data.</text>
</comment>
<protein>
    <submittedName>
        <fullName evidence="1">Uncharacterized protein</fullName>
    </submittedName>
</protein>
<evidence type="ECO:0000313" key="1">
    <source>
        <dbReference type="EMBL" id="MCW9708789.1"/>
    </source>
</evidence>
<organism evidence="1 2">
    <name type="scientific">Fodinibius salsisoli</name>
    <dbReference type="NCBI Taxonomy" id="2820877"/>
    <lineage>
        <taxon>Bacteria</taxon>
        <taxon>Pseudomonadati</taxon>
        <taxon>Balneolota</taxon>
        <taxon>Balneolia</taxon>
        <taxon>Balneolales</taxon>
        <taxon>Balneolaceae</taxon>
        <taxon>Fodinibius</taxon>
    </lineage>
</organism>
<reference evidence="1 2" key="1">
    <citation type="submission" date="2021-03" db="EMBL/GenBank/DDBJ databases">
        <title>Aliifodinibius sp. nov., a new bacterium isolated from saline soil.</title>
        <authorList>
            <person name="Galisteo C."/>
            <person name="De La Haba R."/>
            <person name="Sanchez-Porro C."/>
            <person name="Ventosa A."/>
        </authorList>
    </citation>
    <scope>NUCLEOTIDE SEQUENCE [LARGE SCALE GENOMIC DNA]</scope>
    <source>
        <strain evidence="1 2">1BSP15-2V2</strain>
    </source>
</reference>
<dbReference type="EMBL" id="JAGGJA010000017">
    <property type="protein sequence ID" value="MCW9708789.1"/>
    <property type="molecule type" value="Genomic_DNA"/>
</dbReference>
<dbReference type="RefSeq" id="WP_265767596.1">
    <property type="nucleotide sequence ID" value="NZ_JAGGJA010000017.1"/>
</dbReference>
<name>A0ABT3PSE1_9BACT</name>
<gene>
    <name evidence="1" type="ORF">J6I44_18155</name>
</gene>
<keyword evidence="2" id="KW-1185">Reference proteome</keyword>
<accession>A0ABT3PSE1</accession>